<dbReference type="Proteomes" id="UP000199095">
    <property type="component" value="Unassembled WGS sequence"/>
</dbReference>
<evidence type="ECO:0008006" key="4">
    <source>
        <dbReference type="Google" id="ProtNLM"/>
    </source>
</evidence>
<evidence type="ECO:0000313" key="3">
    <source>
        <dbReference type="Proteomes" id="UP000199095"/>
    </source>
</evidence>
<name>A0A1I0IF97_9BACI</name>
<dbReference type="STRING" id="237682.SAMN05421676_1129"/>
<dbReference type="NCBIfam" id="NF047353">
    <property type="entry name" value="tube_lmo2291"/>
    <property type="match status" value="1"/>
</dbReference>
<evidence type="ECO:0000256" key="1">
    <source>
        <dbReference type="SAM" id="MobiDB-lite"/>
    </source>
</evidence>
<protein>
    <recommendedName>
        <fullName evidence="4">Phage major tail protein, TP901-1 family</fullName>
    </recommendedName>
</protein>
<dbReference type="EMBL" id="FOHJ01000012">
    <property type="protein sequence ID" value="SET94683.1"/>
    <property type="molecule type" value="Genomic_DNA"/>
</dbReference>
<dbReference type="AlphaFoldDB" id="A0A1I0IF97"/>
<dbReference type="OrthoDB" id="3531027at2"/>
<organism evidence="2 3">
    <name type="scientific">Salinibacillus kushneri</name>
    <dbReference type="NCBI Taxonomy" id="237682"/>
    <lineage>
        <taxon>Bacteria</taxon>
        <taxon>Bacillati</taxon>
        <taxon>Bacillota</taxon>
        <taxon>Bacilli</taxon>
        <taxon>Bacillales</taxon>
        <taxon>Bacillaceae</taxon>
        <taxon>Salinibacillus</taxon>
    </lineage>
</organism>
<proteinExistence type="predicted"/>
<feature type="region of interest" description="Disordered" evidence="1">
    <location>
        <begin position="117"/>
        <end position="137"/>
    </location>
</feature>
<accession>A0A1I0IF97</accession>
<evidence type="ECO:0000313" key="2">
    <source>
        <dbReference type="EMBL" id="SET94683.1"/>
    </source>
</evidence>
<dbReference type="RefSeq" id="WP_093136967.1">
    <property type="nucleotide sequence ID" value="NZ_FOHJ01000012.1"/>
</dbReference>
<keyword evidence="3" id="KW-1185">Reference proteome</keyword>
<feature type="region of interest" description="Disordered" evidence="1">
    <location>
        <begin position="42"/>
        <end position="69"/>
    </location>
</feature>
<reference evidence="3" key="1">
    <citation type="submission" date="2016-10" db="EMBL/GenBank/DDBJ databases">
        <authorList>
            <person name="Varghese N."/>
            <person name="Submissions S."/>
        </authorList>
    </citation>
    <scope>NUCLEOTIDE SEQUENCE [LARGE SCALE GENOMIC DNA]</scope>
    <source>
        <strain evidence="3">CGMCC 1.3566</strain>
    </source>
</reference>
<gene>
    <name evidence="2" type="ORF">SAMN05421676_1129</name>
</gene>
<sequence length="152" mass="16041">MPKRKVLARDWTLEVQTETDETSGEAIYVPILGLNTLTFSSEKEDADTTSFDSNGHNEHLPASRGNSLTAEGLYLVDPETGERDPGQEAVEDLADQVGPDGLGNFKLTDPGGNVREFSASANLSDQGGGNTDPTSWGAELTVSGAITKTTAV</sequence>